<keyword evidence="5 8" id="KW-0812">Transmembrane</keyword>
<evidence type="ECO:0000313" key="11">
    <source>
        <dbReference type="Proteomes" id="UP001188597"/>
    </source>
</evidence>
<dbReference type="Proteomes" id="UP001188597">
    <property type="component" value="Unassembled WGS sequence"/>
</dbReference>
<dbReference type="PANTHER" id="PTHR33573">
    <property type="entry name" value="CASP-LIKE PROTEIN 4A4"/>
    <property type="match status" value="1"/>
</dbReference>
<evidence type="ECO:0000256" key="7">
    <source>
        <dbReference type="ARBA" id="ARBA00023136"/>
    </source>
</evidence>
<evidence type="ECO:0000256" key="3">
    <source>
        <dbReference type="ARBA" id="ARBA00011489"/>
    </source>
</evidence>
<dbReference type="EMBL" id="JAVXUP010000170">
    <property type="protein sequence ID" value="KAK3035605.1"/>
    <property type="molecule type" value="Genomic_DNA"/>
</dbReference>
<keyword evidence="6 8" id="KW-1133">Transmembrane helix</keyword>
<dbReference type="PANTHER" id="PTHR33573:SF17">
    <property type="entry name" value="CASP-LIKE PROTEIN 4D1"/>
    <property type="match status" value="1"/>
</dbReference>
<dbReference type="AlphaFoldDB" id="A0AA88X4N6"/>
<reference evidence="10" key="1">
    <citation type="submission" date="2022-12" db="EMBL/GenBank/DDBJ databases">
        <title>Draft genome assemblies for two species of Escallonia (Escalloniales).</title>
        <authorList>
            <person name="Chanderbali A."/>
            <person name="Dervinis C."/>
            <person name="Anghel I."/>
            <person name="Soltis D."/>
            <person name="Soltis P."/>
            <person name="Zapata F."/>
        </authorList>
    </citation>
    <scope>NUCLEOTIDE SEQUENCE</scope>
    <source>
        <strain evidence="10">UCBG64.0493</strain>
        <tissue evidence="10">Leaf</tissue>
    </source>
</reference>
<evidence type="ECO:0000259" key="9">
    <source>
        <dbReference type="Pfam" id="PF04535"/>
    </source>
</evidence>
<feature type="transmembrane region" description="Helical" evidence="8">
    <location>
        <begin position="61"/>
        <end position="85"/>
    </location>
</feature>
<feature type="transmembrane region" description="Helical" evidence="8">
    <location>
        <begin position="106"/>
        <end position="125"/>
    </location>
</feature>
<feature type="domain" description="Casparian strip membrane protein" evidence="9">
    <location>
        <begin position="13"/>
        <end position="166"/>
    </location>
</feature>
<organism evidence="10 11">
    <name type="scientific">Escallonia herrerae</name>
    <dbReference type="NCBI Taxonomy" id="1293975"/>
    <lineage>
        <taxon>Eukaryota</taxon>
        <taxon>Viridiplantae</taxon>
        <taxon>Streptophyta</taxon>
        <taxon>Embryophyta</taxon>
        <taxon>Tracheophyta</taxon>
        <taxon>Spermatophyta</taxon>
        <taxon>Magnoliopsida</taxon>
        <taxon>eudicotyledons</taxon>
        <taxon>Gunneridae</taxon>
        <taxon>Pentapetalae</taxon>
        <taxon>asterids</taxon>
        <taxon>campanulids</taxon>
        <taxon>Escalloniales</taxon>
        <taxon>Escalloniaceae</taxon>
        <taxon>Escallonia</taxon>
    </lineage>
</organism>
<comment type="similarity">
    <text evidence="2 8">Belongs to the Casparian strip membrane proteins (CASP) family.</text>
</comment>
<evidence type="ECO:0000313" key="10">
    <source>
        <dbReference type="EMBL" id="KAK3035605.1"/>
    </source>
</evidence>
<dbReference type="Pfam" id="PF04535">
    <property type="entry name" value="CASP_dom"/>
    <property type="match status" value="1"/>
</dbReference>
<evidence type="ECO:0000256" key="6">
    <source>
        <dbReference type="ARBA" id="ARBA00022989"/>
    </source>
</evidence>
<keyword evidence="7 8" id="KW-0472">Membrane</keyword>
<dbReference type="InterPro" id="IPR006702">
    <property type="entry name" value="CASP_dom"/>
</dbReference>
<comment type="caution">
    <text evidence="10">The sequence shown here is derived from an EMBL/GenBank/DDBJ whole genome shotgun (WGS) entry which is preliminary data.</text>
</comment>
<gene>
    <name evidence="10" type="ORF">RJ639_033197</name>
</gene>
<protein>
    <recommendedName>
        <fullName evidence="8">CASP-like protein</fullName>
    </recommendedName>
</protein>
<feature type="transmembrane region" description="Helical" evidence="8">
    <location>
        <begin position="153"/>
        <end position="179"/>
    </location>
</feature>
<evidence type="ECO:0000256" key="5">
    <source>
        <dbReference type="ARBA" id="ARBA00022692"/>
    </source>
</evidence>
<dbReference type="GO" id="GO:0005886">
    <property type="term" value="C:plasma membrane"/>
    <property type="evidence" value="ECO:0007669"/>
    <property type="project" value="UniProtKB-SubCell"/>
</dbReference>
<evidence type="ECO:0000256" key="2">
    <source>
        <dbReference type="ARBA" id="ARBA00007651"/>
    </source>
</evidence>
<keyword evidence="11" id="KW-1185">Reference proteome</keyword>
<comment type="subunit">
    <text evidence="3 8">Homodimer and heterodimers.</text>
</comment>
<proteinExistence type="inferred from homology"/>
<sequence length="184" mass="20489">MSQFKYEEPKASKLPVIKLGARVVALASLVVSMVILKTNRITYEAGRKFPVAYKDVPTYQYVFFSMVVLFAYTVIQIPFEVYHVLRAKRLVNHFVCILCNFYGDQVCLLILATGVGAIFGATVEIKRDSRRMDKMNGVDAGDYRSEMGKFCDMAYMSAGILLVSFISSGVSSIISAIAVSKKHN</sequence>
<evidence type="ECO:0000256" key="8">
    <source>
        <dbReference type="RuleBase" id="RU361233"/>
    </source>
</evidence>
<evidence type="ECO:0000256" key="4">
    <source>
        <dbReference type="ARBA" id="ARBA00022475"/>
    </source>
</evidence>
<keyword evidence="4 8" id="KW-1003">Cell membrane</keyword>
<accession>A0AA88X4N6</accession>
<feature type="transmembrane region" description="Helical" evidence="8">
    <location>
        <begin position="21"/>
        <end position="41"/>
    </location>
</feature>
<comment type="subcellular location">
    <subcellularLocation>
        <location evidence="1 8">Cell membrane</location>
        <topology evidence="1 8">Multi-pass membrane protein</topology>
    </subcellularLocation>
</comment>
<name>A0AA88X4N6_9ASTE</name>
<evidence type="ECO:0000256" key="1">
    <source>
        <dbReference type="ARBA" id="ARBA00004651"/>
    </source>
</evidence>